<dbReference type="InterPro" id="IPR014016">
    <property type="entry name" value="UvrD-like_ATP-bd"/>
</dbReference>
<dbReference type="GO" id="GO:0000725">
    <property type="term" value="P:recombinational repair"/>
    <property type="evidence" value="ECO:0007669"/>
    <property type="project" value="TreeGrafter"/>
</dbReference>
<sequence>MDGIKNIALISSAGAGKTRALTRRFLQLLLDPADYPLESLYGITFTNEAAYEMKERIIRYLNLLIDRPADLKPDEEEIIDFFKELFGDIRERALRKKRQLFNNISELHISTFHSLFTSFLSGIPFAAGILPGFKIIDEVQEALLFEDVFDKFFDVALENKGVLTFIEKVTGESEAGIRLNVQKAYKSLRAWLNFLDELLKEEDVVKTRLENSEKEFINAIDQFIEFVRKNEPCAYTKKGQFNRHFAGFLTRLENFKVDREILRLKSPLLEFELIEKSYIQQFIKNLGARENEFINLLESLEDKVREYLRALSDYYLLIYLRPIGELHQFFQKEKQQQNILSFDD</sequence>
<dbReference type="Pfam" id="PF00580">
    <property type="entry name" value="UvrD-helicase"/>
    <property type="match status" value="1"/>
</dbReference>
<feature type="binding site" evidence="5">
    <location>
        <begin position="11"/>
        <end position="18"/>
    </location>
    <ligand>
        <name>ATP</name>
        <dbReference type="ChEBI" id="CHEBI:30616"/>
    </ligand>
</feature>
<protein>
    <recommendedName>
        <fullName evidence="6">UvrD-like helicase ATP-binding domain-containing protein</fullName>
    </recommendedName>
</protein>
<dbReference type="GO" id="GO:0005829">
    <property type="term" value="C:cytosol"/>
    <property type="evidence" value="ECO:0007669"/>
    <property type="project" value="TreeGrafter"/>
</dbReference>
<organism evidence="7 8">
    <name type="scientific">candidate division WOR-3 bacterium 4484_100</name>
    <dbReference type="NCBI Taxonomy" id="1936077"/>
    <lineage>
        <taxon>Bacteria</taxon>
        <taxon>Bacteria division WOR-3</taxon>
    </lineage>
</organism>
<keyword evidence="1 5" id="KW-0547">Nucleotide-binding</keyword>
<dbReference type="Gene3D" id="3.40.50.300">
    <property type="entry name" value="P-loop containing nucleotide triphosphate hydrolases"/>
    <property type="match status" value="1"/>
</dbReference>
<dbReference type="InterPro" id="IPR027417">
    <property type="entry name" value="P-loop_NTPase"/>
</dbReference>
<evidence type="ECO:0000313" key="8">
    <source>
        <dbReference type="Proteomes" id="UP000191663"/>
    </source>
</evidence>
<dbReference type="PANTHER" id="PTHR11070:SF2">
    <property type="entry name" value="ATP-DEPENDENT DNA HELICASE SRS2"/>
    <property type="match status" value="1"/>
</dbReference>
<comment type="caution">
    <text evidence="7">The sequence shown here is derived from an EMBL/GenBank/DDBJ whole genome shotgun (WGS) entry which is preliminary data.</text>
</comment>
<evidence type="ECO:0000256" key="3">
    <source>
        <dbReference type="ARBA" id="ARBA00022806"/>
    </source>
</evidence>
<keyword evidence="3 5" id="KW-0347">Helicase</keyword>
<dbReference type="InterPro" id="IPR000212">
    <property type="entry name" value="DNA_helicase_UvrD/REP"/>
</dbReference>
<feature type="non-terminal residue" evidence="7">
    <location>
        <position position="344"/>
    </location>
</feature>
<name>A0A1V4QDE2_UNCW3</name>
<reference evidence="8" key="1">
    <citation type="submission" date="2017-01" db="EMBL/GenBank/DDBJ databases">
        <title>Novel pathways for hydrocarbon cycling and metabolic interdependencies in hydrothermal sediment communities.</title>
        <authorList>
            <person name="Dombrowski N."/>
            <person name="Seitz K."/>
            <person name="Teske A."/>
            <person name="Baker B."/>
        </authorList>
    </citation>
    <scope>NUCLEOTIDE SEQUENCE [LARGE SCALE GENOMIC DNA]</scope>
</reference>
<dbReference type="Proteomes" id="UP000191663">
    <property type="component" value="Unassembled WGS sequence"/>
</dbReference>
<dbReference type="PROSITE" id="PS51198">
    <property type="entry name" value="UVRD_HELICASE_ATP_BIND"/>
    <property type="match status" value="1"/>
</dbReference>
<keyword evidence="4 5" id="KW-0067">ATP-binding</keyword>
<dbReference type="GO" id="GO:0033202">
    <property type="term" value="C:DNA helicase complex"/>
    <property type="evidence" value="ECO:0007669"/>
    <property type="project" value="TreeGrafter"/>
</dbReference>
<dbReference type="GO" id="GO:0016787">
    <property type="term" value="F:hydrolase activity"/>
    <property type="evidence" value="ECO:0007669"/>
    <property type="project" value="UniProtKB-UniRule"/>
</dbReference>
<feature type="domain" description="UvrD-like helicase ATP-binding" evidence="6">
    <location>
        <begin position="1"/>
        <end position="344"/>
    </location>
</feature>
<evidence type="ECO:0000259" key="6">
    <source>
        <dbReference type="PROSITE" id="PS51198"/>
    </source>
</evidence>
<dbReference type="GO" id="GO:0005524">
    <property type="term" value="F:ATP binding"/>
    <property type="evidence" value="ECO:0007669"/>
    <property type="project" value="UniProtKB-UniRule"/>
</dbReference>
<evidence type="ECO:0000256" key="1">
    <source>
        <dbReference type="ARBA" id="ARBA00022741"/>
    </source>
</evidence>
<keyword evidence="2 5" id="KW-0378">Hydrolase</keyword>
<dbReference type="GO" id="GO:0003677">
    <property type="term" value="F:DNA binding"/>
    <property type="evidence" value="ECO:0007669"/>
    <property type="project" value="InterPro"/>
</dbReference>
<dbReference type="PANTHER" id="PTHR11070">
    <property type="entry name" value="UVRD / RECB / PCRA DNA HELICASE FAMILY MEMBER"/>
    <property type="match status" value="1"/>
</dbReference>
<accession>A0A1V4QDE2</accession>
<evidence type="ECO:0000256" key="2">
    <source>
        <dbReference type="ARBA" id="ARBA00022801"/>
    </source>
</evidence>
<proteinExistence type="predicted"/>
<evidence type="ECO:0000313" key="7">
    <source>
        <dbReference type="EMBL" id="OPX17399.1"/>
    </source>
</evidence>
<dbReference type="SUPFAM" id="SSF52540">
    <property type="entry name" value="P-loop containing nucleoside triphosphate hydrolases"/>
    <property type="match status" value="1"/>
</dbReference>
<dbReference type="EMBL" id="MUKB01000132">
    <property type="protein sequence ID" value="OPX17399.1"/>
    <property type="molecule type" value="Genomic_DNA"/>
</dbReference>
<dbReference type="AlphaFoldDB" id="A0A1V4QDE2"/>
<evidence type="ECO:0000256" key="5">
    <source>
        <dbReference type="PROSITE-ProRule" id="PRU00560"/>
    </source>
</evidence>
<evidence type="ECO:0000256" key="4">
    <source>
        <dbReference type="ARBA" id="ARBA00022840"/>
    </source>
</evidence>
<gene>
    <name evidence="7" type="ORF">BXT86_06735</name>
</gene>
<dbReference type="GO" id="GO:0043138">
    <property type="term" value="F:3'-5' DNA helicase activity"/>
    <property type="evidence" value="ECO:0007669"/>
    <property type="project" value="TreeGrafter"/>
</dbReference>